<dbReference type="PROSITE" id="PS01187">
    <property type="entry name" value="EGF_CA"/>
    <property type="match status" value="1"/>
</dbReference>
<dbReference type="PROSITE" id="PS00022">
    <property type="entry name" value="EGF_1"/>
    <property type="match status" value="1"/>
</dbReference>
<evidence type="ECO:0000259" key="12">
    <source>
        <dbReference type="PROSITE" id="PS50026"/>
    </source>
</evidence>
<organism evidence="13 14">
    <name type="scientific">Clytia hemisphaerica</name>
    <dbReference type="NCBI Taxonomy" id="252671"/>
    <lineage>
        <taxon>Eukaryota</taxon>
        <taxon>Metazoa</taxon>
        <taxon>Cnidaria</taxon>
        <taxon>Hydrozoa</taxon>
        <taxon>Hydroidolina</taxon>
        <taxon>Leptothecata</taxon>
        <taxon>Obeliida</taxon>
        <taxon>Clytiidae</taxon>
        <taxon>Clytia</taxon>
    </lineage>
</organism>
<keyword evidence="5" id="KW-0677">Repeat</keyword>
<dbReference type="PANTHER" id="PTHR47333">
    <property type="entry name" value="VON WILLEBRAND FACTOR C AND EGF DOMAIN-CONTAINING PROTEIN"/>
    <property type="match status" value="1"/>
</dbReference>
<dbReference type="EnsemblMetazoa" id="CLYHEMT003815.4">
    <property type="protein sequence ID" value="CLYHEMP003815.4"/>
    <property type="gene ID" value="CLYHEMG003815"/>
</dbReference>
<keyword evidence="10" id="KW-1133">Transmembrane helix</keyword>
<evidence type="ECO:0000256" key="4">
    <source>
        <dbReference type="ARBA" id="ARBA00022729"/>
    </source>
</evidence>
<evidence type="ECO:0000256" key="5">
    <source>
        <dbReference type="ARBA" id="ARBA00022737"/>
    </source>
</evidence>
<evidence type="ECO:0000313" key="14">
    <source>
        <dbReference type="Proteomes" id="UP000594262"/>
    </source>
</evidence>
<dbReference type="PROSITE" id="PS01186">
    <property type="entry name" value="EGF_2"/>
    <property type="match status" value="3"/>
</dbReference>
<name>A0A7M5TZ27_9CNID</name>
<dbReference type="Pfam" id="PF07546">
    <property type="entry name" value="EMI"/>
    <property type="match status" value="1"/>
</dbReference>
<dbReference type="SUPFAM" id="SSF57184">
    <property type="entry name" value="Growth factor receptor domain"/>
    <property type="match status" value="1"/>
</dbReference>
<dbReference type="InterPro" id="IPR018097">
    <property type="entry name" value="EGF_Ca-bd_CS"/>
</dbReference>
<accession>A0A7M5TZ27</accession>
<keyword evidence="10" id="KW-0812">Transmembrane</keyword>
<dbReference type="AlphaFoldDB" id="A0A7M5TZ27"/>
<feature type="region of interest" description="Disordered" evidence="9">
    <location>
        <begin position="262"/>
        <end position="304"/>
    </location>
</feature>
<feature type="chain" id="PRO_5029795034" description="EGF-like domain-containing protein" evidence="11">
    <location>
        <begin position="19"/>
        <end position="361"/>
    </location>
</feature>
<evidence type="ECO:0000256" key="11">
    <source>
        <dbReference type="SAM" id="SignalP"/>
    </source>
</evidence>
<feature type="domain" description="EGF-like" evidence="12">
    <location>
        <begin position="111"/>
        <end position="142"/>
    </location>
</feature>
<keyword evidence="3 8" id="KW-0245">EGF-like domain</keyword>
<dbReference type="Proteomes" id="UP000594262">
    <property type="component" value="Unplaced"/>
</dbReference>
<evidence type="ECO:0000256" key="10">
    <source>
        <dbReference type="SAM" id="Phobius"/>
    </source>
</evidence>
<dbReference type="GO" id="GO:0005576">
    <property type="term" value="C:extracellular region"/>
    <property type="evidence" value="ECO:0007669"/>
    <property type="project" value="UniProtKB-SubCell"/>
</dbReference>
<reference evidence="13" key="1">
    <citation type="submission" date="2021-01" db="UniProtKB">
        <authorList>
            <consortium name="EnsemblMetazoa"/>
        </authorList>
    </citation>
    <scope>IDENTIFICATION</scope>
</reference>
<dbReference type="InterPro" id="IPR000152">
    <property type="entry name" value="EGF-type_Asp/Asn_hydroxyl_site"/>
</dbReference>
<dbReference type="InterPro" id="IPR009030">
    <property type="entry name" value="Growth_fac_rcpt_cys_sf"/>
</dbReference>
<feature type="signal peptide" evidence="11">
    <location>
        <begin position="1"/>
        <end position="18"/>
    </location>
</feature>
<dbReference type="SMART" id="SM00179">
    <property type="entry name" value="EGF_CA"/>
    <property type="match status" value="2"/>
</dbReference>
<evidence type="ECO:0000256" key="2">
    <source>
        <dbReference type="ARBA" id="ARBA00022525"/>
    </source>
</evidence>
<proteinExistence type="predicted"/>
<dbReference type="SMART" id="SM00181">
    <property type="entry name" value="EGF"/>
    <property type="match status" value="3"/>
</dbReference>
<dbReference type="PROSITE" id="PS50026">
    <property type="entry name" value="EGF_3"/>
    <property type="match status" value="2"/>
</dbReference>
<evidence type="ECO:0000256" key="1">
    <source>
        <dbReference type="ARBA" id="ARBA00004613"/>
    </source>
</evidence>
<dbReference type="PROSITE" id="PS00010">
    <property type="entry name" value="ASX_HYDROXYL"/>
    <property type="match status" value="2"/>
</dbReference>
<keyword evidence="7" id="KW-0325">Glycoprotein</keyword>
<dbReference type="Gene3D" id="2.10.25.10">
    <property type="entry name" value="Laminin"/>
    <property type="match status" value="3"/>
</dbReference>
<dbReference type="InterPro" id="IPR001881">
    <property type="entry name" value="EGF-like_Ca-bd_dom"/>
</dbReference>
<evidence type="ECO:0000256" key="9">
    <source>
        <dbReference type="SAM" id="MobiDB-lite"/>
    </source>
</evidence>
<evidence type="ECO:0000256" key="8">
    <source>
        <dbReference type="PROSITE-ProRule" id="PRU00076"/>
    </source>
</evidence>
<keyword evidence="14" id="KW-1185">Reference proteome</keyword>
<sequence>MLIKVLIFVCWLVYSVNSSGKNETGLDPTGENVCTRTIKYFVNKTQLYMRQVLVPYYDCDGISIFGDCPFWAQTKKFRSESKSSVKNVLVVRTKNISECCPGYQQYNSSCPTAVCKDGCLNGVCVAPNKCLCSKGYTGPTCNQDHNECLVSNGGCSHACINTKGSFLCSCPIGWILKDDKKTCEDHDECLVLNGGCSHACINTKGSFLCSCPIGWILKDDKKTCEDTRSPITTTSLTTTTIKLTPTSLSVTTKIVTNDNRIHHQPSVKPSPGPHHHRLKTSRSISNQTNLKSSSPNNTNTNLTSNSLNITTLNSANHDIDKLVKSSDGKLHLHSPLIVGCIVAVVLIAACIVVKVWLKKNS</sequence>
<dbReference type="Pfam" id="PF14670">
    <property type="entry name" value="FXa_inhibition"/>
    <property type="match status" value="2"/>
</dbReference>
<dbReference type="InterPro" id="IPR011489">
    <property type="entry name" value="EMI_domain"/>
</dbReference>
<evidence type="ECO:0000313" key="13">
    <source>
        <dbReference type="EnsemblMetazoa" id="CLYHEMP003815.4"/>
    </source>
</evidence>
<dbReference type="GO" id="GO:0005509">
    <property type="term" value="F:calcium ion binding"/>
    <property type="evidence" value="ECO:0007669"/>
    <property type="project" value="InterPro"/>
</dbReference>
<keyword evidence="6 8" id="KW-1015">Disulfide bond</keyword>
<dbReference type="InterPro" id="IPR000742">
    <property type="entry name" value="EGF"/>
</dbReference>
<feature type="transmembrane region" description="Helical" evidence="10">
    <location>
        <begin position="336"/>
        <end position="357"/>
    </location>
</feature>
<dbReference type="InterPro" id="IPR052080">
    <property type="entry name" value="vWF_C/EGF_Fibrillin"/>
</dbReference>
<feature type="disulfide bond" evidence="8">
    <location>
        <begin position="132"/>
        <end position="141"/>
    </location>
</feature>
<protein>
    <recommendedName>
        <fullName evidence="12">EGF-like domain-containing protein</fullName>
    </recommendedName>
</protein>
<comment type="caution">
    <text evidence="8">Lacks conserved residue(s) required for the propagation of feature annotation.</text>
</comment>
<dbReference type="PANTHER" id="PTHR47333:SF4">
    <property type="entry name" value="EGF-LIKE DOMAIN-CONTAINING PROTEIN"/>
    <property type="match status" value="1"/>
</dbReference>
<dbReference type="RefSeq" id="XP_066910303.1">
    <property type="nucleotide sequence ID" value="XM_067054202.1"/>
</dbReference>
<keyword evidence="4 11" id="KW-0732">Signal</keyword>
<evidence type="ECO:0000256" key="3">
    <source>
        <dbReference type="ARBA" id="ARBA00022536"/>
    </source>
</evidence>
<feature type="domain" description="EGF-like" evidence="12">
    <location>
        <begin position="185"/>
        <end position="225"/>
    </location>
</feature>
<dbReference type="FunFam" id="2.10.25.10:FF:000010">
    <property type="entry name" value="Pro-epidermal growth factor"/>
    <property type="match status" value="2"/>
</dbReference>
<dbReference type="OrthoDB" id="6286622at2759"/>
<evidence type="ECO:0000256" key="7">
    <source>
        <dbReference type="ARBA" id="ARBA00023180"/>
    </source>
</evidence>
<keyword evidence="2" id="KW-0964">Secreted</keyword>
<feature type="compositionally biased region" description="Low complexity" evidence="9">
    <location>
        <begin position="288"/>
        <end position="304"/>
    </location>
</feature>
<dbReference type="GeneID" id="136797614"/>
<comment type="subcellular location">
    <subcellularLocation>
        <location evidence="1">Secreted</location>
    </subcellularLocation>
</comment>
<evidence type="ECO:0000256" key="6">
    <source>
        <dbReference type="ARBA" id="ARBA00023157"/>
    </source>
</evidence>
<keyword evidence="10" id="KW-0472">Membrane</keyword>